<name>A0A1U7J0C9_9CYAN</name>
<evidence type="ECO:0000313" key="4">
    <source>
        <dbReference type="Proteomes" id="UP000185557"/>
    </source>
</evidence>
<feature type="transmembrane region" description="Helical" evidence="2">
    <location>
        <begin position="69"/>
        <end position="88"/>
    </location>
</feature>
<feature type="region of interest" description="Disordered" evidence="1">
    <location>
        <begin position="1"/>
        <end position="21"/>
    </location>
</feature>
<organism evidence="3 4">
    <name type="scientific">Phormidium tenue NIES-30</name>
    <dbReference type="NCBI Taxonomy" id="549789"/>
    <lineage>
        <taxon>Bacteria</taxon>
        <taxon>Bacillati</taxon>
        <taxon>Cyanobacteriota</taxon>
        <taxon>Cyanophyceae</taxon>
        <taxon>Oscillatoriophycideae</taxon>
        <taxon>Oscillatoriales</taxon>
        <taxon>Oscillatoriaceae</taxon>
        <taxon>Phormidium</taxon>
    </lineage>
</organism>
<dbReference type="RefSeq" id="WP_073610440.1">
    <property type="nucleotide sequence ID" value="NZ_MRCG01000019.1"/>
</dbReference>
<dbReference type="STRING" id="549789.NIES30_21165"/>
<sequence length="94" mass="10180">MRPEYSRPDQLPDTPPKGMSPEKYARLKAEAQAPYKSLRKFVYGAVGASGAIGAFVFFTQLLAGRDVGSALPNLGVQLGVIGIVVLLFRLEKKD</sequence>
<dbReference type="Pfam" id="PF11998">
    <property type="entry name" value="DUF3493"/>
    <property type="match status" value="1"/>
</dbReference>
<feature type="transmembrane region" description="Helical" evidence="2">
    <location>
        <begin position="41"/>
        <end position="63"/>
    </location>
</feature>
<keyword evidence="2" id="KW-1133">Transmembrane helix</keyword>
<dbReference type="Proteomes" id="UP000185557">
    <property type="component" value="Unassembled WGS sequence"/>
</dbReference>
<dbReference type="AlphaFoldDB" id="A0A1U7J0C9"/>
<evidence type="ECO:0000256" key="1">
    <source>
        <dbReference type="SAM" id="MobiDB-lite"/>
    </source>
</evidence>
<reference evidence="3 4" key="1">
    <citation type="submission" date="2016-11" db="EMBL/GenBank/DDBJ databases">
        <title>Draft Genome Sequences of Nine Cyanobacterial Strains from Diverse Habitats.</title>
        <authorList>
            <person name="Zhu T."/>
            <person name="Hou S."/>
            <person name="Lu X."/>
            <person name="Hess W.R."/>
        </authorList>
    </citation>
    <scope>NUCLEOTIDE SEQUENCE [LARGE SCALE GENOMIC DNA]</scope>
    <source>
        <strain evidence="3 4">NIES-30</strain>
    </source>
</reference>
<keyword evidence="4" id="KW-1185">Reference proteome</keyword>
<keyword evidence="2" id="KW-0472">Membrane</keyword>
<keyword evidence="2" id="KW-0812">Transmembrane</keyword>
<evidence type="ECO:0000256" key="2">
    <source>
        <dbReference type="SAM" id="Phobius"/>
    </source>
</evidence>
<comment type="caution">
    <text evidence="3">The sequence shown here is derived from an EMBL/GenBank/DDBJ whole genome shotgun (WGS) entry which is preliminary data.</text>
</comment>
<evidence type="ECO:0000313" key="3">
    <source>
        <dbReference type="EMBL" id="OKH44999.1"/>
    </source>
</evidence>
<accession>A0A1U7J0C9</accession>
<dbReference type="OrthoDB" id="425759at2"/>
<gene>
    <name evidence="3" type="ORF">NIES30_21165</name>
</gene>
<proteinExistence type="predicted"/>
<protein>
    <recommendedName>
        <fullName evidence="5">DUF3493 domain-containing protein</fullName>
    </recommendedName>
</protein>
<evidence type="ECO:0008006" key="5">
    <source>
        <dbReference type="Google" id="ProtNLM"/>
    </source>
</evidence>
<dbReference type="InterPro" id="IPR021883">
    <property type="entry name" value="LPA1-like"/>
</dbReference>
<dbReference type="EMBL" id="MRCG01000019">
    <property type="protein sequence ID" value="OKH44999.1"/>
    <property type="molecule type" value="Genomic_DNA"/>
</dbReference>